<evidence type="ECO:0000313" key="2">
    <source>
        <dbReference type="EMBL" id="PNR56871.1"/>
    </source>
</evidence>
<gene>
    <name evidence="2" type="ORF">PHYPA_003863</name>
</gene>
<protein>
    <submittedName>
        <fullName evidence="2 3">Uncharacterized protein</fullName>
    </submittedName>
</protein>
<dbReference type="EnsemblPlants" id="Pp3c3_1650V3.2">
    <property type="protein sequence ID" value="Pp3c3_1650V3.2"/>
    <property type="gene ID" value="Pp3c3_1650"/>
</dbReference>
<dbReference type="Gramene" id="Pp3c3_1650V3.2">
    <property type="protein sequence ID" value="Pp3c3_1650V3.2"/>
    <property type="gene ID" value="Pp3c3_1650"/>
</dbReference>
<proteinExistence type="predicted"/>
<reference evidence="3" key="3">
    <citation type="submission" date="2020-12" db="UniProtKB">
        <authorList>
            <consortium name="EnsemblPlants"/>
        </authorList>
    </citation>
    <scope>IDENTIFICATION</scope>
</reference>
<evidence type="ECO:0000256" key="1">
    <source>
        <dbReference type="SAM" id="MobiDB-lite"/>
    </source>
</evidence>
<dbReference type="Proteomes" id="UP000006727">
    <property type="component" value="Chromosome 3"/>
</dbReference>
<sequence>MTMLRPWLQPSLARGMPSPPMSTPPLSTTRRNTRNRNRSFHLHSKVARRKKGSYRAPIHQTERARNRRRRSNCYTRSLLTATLVSVALTSCRSSGTGYLLEQVTYTLHTIIHNVKNQ</sequence>
<dbReference type="AlphaFoldDB" id="A0A2K1KSY7"/>
<name>A0A2K1KSY7_PHYPA</name>
<feature type="region of interest" description="Disordered" evidence="1">
    <location>
        <begin position="1"/>
        <end position="69"/>
    </location>
</feature>
<reference evidence="2 4" key="1">
    <citation type="journal article" date="2008" name="Science">
        <title>The Physcomitrella genome reveals evolutionary insights into the conquest of land by plants.</title>
        <authorList>
            <person name="Rensing S."/>
            <person name="Lang D."/>
            <person name="Zimmer A."/>
            <person name="Terry A."/>
            <person name="Salamov A."/>
            <person name="Shapiro H."/>
            <person name="Nishiyama T."/>
            <person name="Perroud P.-F."/>
            <person name="Lindquist E."/>
            <person name="Kamisugi Y."/>
            <person name="Tanahashi T."/>
            <person name="Sakakibara K."/>
            <person name="Fujita T."/>
            <person name="Oishi K."/>
            <person name="Shin-I T."/>
            <person name="Kuroki Y."/>
            <person name="Toyoda A."/>
            <person name="Suzuki Y."/>
            <person name="Hashimoto A."/>
            <person name="Yamaguchi K."/>
            <person name="Sugano A."/>
            <person name="Kohara Y."/>
            <person name="Fujiyama A."/>
            <person name="Anterola A."/>
            <person name="Aoki S."/>
            <person name="Ashton N."/>
            <person name="Barbazuk W.B."/>
            <person name="Barker E."/>
            <person name="Bennetzen J."/>
            <person name="Bezanilla M."/>
            <person name="Blankenship R."/>
            <person name="Cho S.H."/>
            <person name="Dutcher S."/>
            <person name="Estelle M."/>
            <person name="Fawcett J.A."/>
            <person name="Gundlach H."/>
            <person name="Hanada K."/>
            <person name="Heyl A."/>
            <person name="Hicks K.A."/>
            <person name="Hugh J."/>
            <person name="Lohr M."/>
            <person name="Mayer K."/>
            <person name="Melkozernov A."/>
            <person name="Murata T."/>
            <person name="Nelson D."/>
            <person name="Pils B."/>
            <person name="Prigge M."/>
            <person name="Reiss B."/>
            <person name="Renner T."/>
            <person name="Rombauts S."/>
            <person name="Rushton P."/>
            <person name="Sanderfoot A."/>
            <person name="Schween G."/>
            <person name="Shiu S.-H."/>
            <person name="Stueber K."/>
            <person name="Theodoulou F.L."/>
            <person name="Tu H."/>
            <person name="Van de Peer Y."/>
            <person name="Verrier P.J."/>
            <person name="Waters E."/>
            <person name="Wood A."/>
            <person name="Yang L."/>
            <person name="Cove D."/>
            <person name="Cuming A."/>
            <person name="Hasebe M."/>
            <person name="Lucas S."/>
            <person name="Mishler D.B."/>
            <person name="Reski R."/>
            <person name="Grigoriev I."/>
            <person name="Quatrano R.S."/>
            <person name="Boore J.L."/>
        </authorList>
    </citation>
    <scope>NUCLEOTIDE SEQUENCE [LARGE SCALE GENOMIC DNA]</scope>
    <source>
        <strain evidence="3 4">cv. Gransden 2004</strain>
    </source>
</reference>
<feature type="compositionally biased region" description="Basic residues" evidence="1">
    <location>
        <begin position="31"/>
        <end position="53"/>
    </location>
</feature>
<evidence type="ECO:0000313" key="3">
    <source>
        <dbReference type="EnsemblPlants" id="Pp3c3_1650V3.1"/>
    </source>
</evidence>
<dbReference type="Gramene" id="Pp3c3_1650V3.1">
    <property type="protein sequence ID" value="Pp3c3_1650V3.1"/>
    <property type="gene ID" value="Pp3c3_1650"/>
</dbReference>
<dbReference type="InParanoid" id="A0A2K1KSY7"/>
<dbReference type="EMBL" id="ABEU02000003">
    <property type="protein sequence ID" value="PNR56871.1"/>
    <property type="molecule type" value="Genomic_DNA"/>
</dbReference>
<accession>A0A2K1KSY7</accession>
<dbReference type="EnsemblPlants" id="Pp3c3_1650V3.1">
    <property type="protein sequence ID" value="Pp3c3_1650V3.1"/>
    <property type="gene ID" value="Pp3c3_1650"/>
</dbReference>
<keyword evidence="4" id="KW-1185">Reference proteome</keyword>
<reference evidence="2 4" key="2">
    <citation type="journal article" date="2018" name="Plant J.">
        <title>The Physcomitrella patens chromosome-scale assembly reveals moss genome structure and evolution.</title>
        <authorList>
            <person name="Lang D."/>
            <person name="Ullrich K.K."/>
            <person name="Murat F."/>
            <person name="Fuchs J."/>
            <person name="Jenkins J."/>
            <person name="Haas F.B."/>
            <person name="Piednoel M."/>
            <person name="Gundlach H."/>
            <person name="Van Bel M."/>
            <person name="Meyberg R."/>
            <person name="Vives C."/>
            <person name="Morata J."/>
            <person name="Symeonidi A."/>
            <person name="Hiss M."/>
            <person name="Muchero W."/>
            <person name="Kamisugi Y."/>
            <person name="Saleh O."/>
            <person name="Blanc G."/>
            <person name="Decker E.L."/>
            <person name="van Gessel N."/>
            <person name="Grimwood J."/>
            <person name="Hayes R.D."/>
            <person name="Graham S.W."/>
            <person name="Gunter L.E."/>
            <person name="McDaniel S.F."/>
            <person name="Hoernstein S.N.W."/>
            <person name="Larsson A."/>
            <person name="Li F.W."/>
            <person name="Perroud P.F."/>
            <person name="Phillips J."/>
            <person name="Ranjan P."/>
            <person name="Rokshar D.S."/>
            <person name="Rothfels C.J."/>
            <person name="Schneider L."/>
            <person name="Shu S."/>
            <person name="Stevenson D.W."/>
            <person name="Thummler F."/>
            <person name="Tillich M."/>
            <person name="Villarreal Aguilar J.C."/>
            <person name="Widiez T."/>
            <person name="Wong G.K."/>
            <person name="Wymore A."/>
            <person name="Zhang Y."/>
            <person name="Zimmer A.D."/>
            <person name="Quatrano R.S."/>
            <person name="Mayer K.F.X."/>
            <person name="Goodstein D."/>
            <person name="Casacuberta J.M."/>
            <person name="Vandepoele K."/>
            <person name="Reski R."/>
            <person name="Cuming A.C."/>
            <person name="Tuskan G.A."/>
            <person name="Maumus F."/>
            <person name="Salse J."/>
            <person name="Schmutz J."/>
            <person name="Rensing S.A."/>
        </authorList>
    </citation>
    <scope>NUCLEOTIDE SEQUENCE [LARGE SCALE GENOMIC DNA]</scope>
    <source>
        <strain evidence="3 4">cv. Gransden 2004</strain>
    </source>
</reference>
<evidence type="ECO:0000313" key="4">
    <source>
        <dbReference type="Proteomes" id="UP000006727"/>
    </source>
</evidence>
<organism evidence="2">
    <name type="scientific">Physcomitrium patens</name>
    <name type="common">Spreading-leaved earth moss</name>
    <name type="synonym">Physcomitrella patens</name>
    <dbReference type="NCBI Taxonomy" id="3218"/>
    <lineage>
        <taxon>Eukaryota</taxon>
        <taxon>Viridiplantae</taxon>
        <taxon>Streptophyta</taxon>
        <taxon>Embryophyta</taxon>
        <taxon>Bryophyta</taxon>
        <taxon>Bryophytina</taxon>
        <taxon>Bryopsida</taxon>
        <taxon>Funariidae</taxon>
        <taxon>Funariales</taxon>
        <taxon>Funariaceae</taxon>
        <taxon>Physcomitrium</taxon>
    </lineage>
</organism>